<keyword evidence="2" id="KW-1185">Reference proteome</keyword>
<dbReference type="Proteomes" id="UP000288086">
    <property type="component" value="Unassembled WGS sequence"/>
</dbReference>
<organism evidence="1 2">
    <name type="scientific">Candidatus Electrothrix communis</name>
    <dbReference type="NCBI Taxonomy" id="1859133"/>
    <lineage>
        <taxon>Bacteria</taxon>
        <taxon>Pseudomonadati</taxon>
        <taxon>Thermodesulfobacteriota</taxon>
        <taxon>Desulfobulbia</taxon>
        <taxon>Desulfobulbales</taxon>
        <taxon>Desulfobulbaceae</taxon>
        <taxon>Candidatus Electrothrix</taxon>
    </lineage>
</organism>
<name>A0A444J880_9BACT</name>
<protein>
    <submittedName>
        <fullName evidence="1">Uncharacterized protein</fullName>
    </submittedName>
</protein>
<dbReference type="AlphaFoldDB" id="A0A444J880"/>
<dbReference type="EMBL" id="MTKP01000066">
    <property type="protein sequence ID" value="RWX49250.1"/>
    <property type="molecule type" value="Genomic_DNA"/>
</dbReference>
<evidence type="ECO:0000313" key="1">
    <source>
        <dbReference type="EMBL" id="RWX49250.1"/>
    </source>
</evidence>
<sequence>CWELVEANPNECPFTAPVADWDAPTAPYQPWNIVKGDTKLQQYSNYQGGSSICVPTDYNPYGLCEDYIPSSSSYYYRESCMPDWCEYTAPKPFLQDDISYQIGGVCSYVSFGHCLSQPDGFLGCGASQWMHTINVYKWKCNP</sequence>
<reference evidence="1 2" key="1">
    <citation type="submission" date="2017-01" db="EMBL/GenBank/DDBJ databases">
        <title>The cable genome- insights into the physiology and evolution of filamentous bacteria capable of sulfide oxidation via long distance electron transfer.</title>
        <authorList>
            <person name="Schreiber L."/>
            <person name="Bjerg J.T."/>
            <person name="Boggild A."/>
            <person name="Van De Vossenberg J."/>
            <person name="Meysman F."/>
            <person name="Nielsen L.P."/>
            <person name="Schramm A."/>
            <person name="Kjeldsen K.U."/>
        </authorList>
    </citation>
    <scope>NUCLEOTIDE SEQUENCE [LARGE SCALE GENOMIC DNA]</scope>
    <source>
        <strain evidence="1">A1</strain>
    </source>
</reference>
<gene>
    <name evidence="1" type="ORF">VT98_10661</name>
</gene>
<evidence type="ECO:0000313" key="2">
    <source>
        <dbReference type="Proteomes" id="UP000288086"/>
    </source>
</evidence>
<proteinExistence type="predicted"/>
<accession>A0A444J880</accession>
<comment type="caution">
    <text evidence="1">The sequence shown here is derived from an EMBL/GenBank/DDBJ whole genome shotgun (WGS) entry which is preliminary data.</text>
</comment>
<feature type="non-terminal residue" evidence="1">
    <location>
        <position position="1"/>
    </location>
</feature>